<comment type="miscellaneous">
    <text evidence="6">There are 2 substrate-binding sites: the catalytic A site, and the non-catalytic B site that may play a role in the transfer of substrate or product between the active site and the solvent. Alternatively, the B site may bind allosteric effectors.</text>
</comment>
<comment type="similarity">
    <text evidence="2 6">Belongs to the class-II fumarase/aspartase family. Fumarase subfamily.</text>
</comment>
<dbReference type="PANTHER" id="PTHR11444:SF22">
    <property type="entry name" value="FUMARATE HYDRATASE CLASS II"/>
    <property type="match status" value="1"/>
</dbReference>
<dbReference type="InterPro" id="IPR008948">
    <property type="entry name" value="L-Aspartase-like"/>
</dbReference>
<dbReference type="GO" id="GO:0006106">
    <property type="term" value="P:fumarate metabolic process"/>
    <property type="evidence" value="ECO:0007669"/>
    <property type="project" value="InterPro"/>
</dbReference>
<dbReference type="Pfam" id="PF00206">
    <property type="entry name" value="Lyase_1"/>
    <property type="match status" value="1"/>
</dbReference>
<feature type="binding site" evidence="6">
    <location>
        <begin position="324"/>
        <end position="326"/>
    </location>
    <ligand>
        <name>substrate</name>
    </ligand>
</feature>
<feature type="binding site" description="in site B" evidence="6">
    <location>
        <begin position="129"/>
        <end position="132"/>
    </location>
    <ligand>
        <name>substrate</name>
    </ligand>
</feature>
<comment type="caution">
    <text evidence="9">The sequence shown here is derived from an EMBL/GenBank/DDBJ whole genome shotgun (WGS) entry which is preliminary data.</text>
</comment>
<evidence type="ECO:0000256" key="2">
    <source>
        <dbReference type="ARBA" id="ARBA00009084"/>
    </source>
</evidence>
<dbReference type="PANTHER" id="PTHR11444">
    <property type="entry name" value="ASPARTATEAMMONIA/ARGININOSUCCINATE/ADENYLOSUCCINATE LYASE"/>
    <property type="match status" value="1"/>
</dbReference>
<dbReference type="GO" id="GO:0006099">
    <property type="term" value="P:tricarboxylic acid cycle"/>
    <property type="evidence" value="ECO:0007669"/>
    <property type="project" value="UniProtKB-UniRule"/>
</dbReference>
<proteinExistence type="inferred from homology"/>
<comment type="function">
    <text evidence="6">Involved in the TCA cycle. Catalyzes the stereospecific interconversion of fumarate to L-malate.</text>
</comment>
<dbReference type="GO" id="GO:0008797">
    <property type="term" value="F:aspartate ammonia-lyase activity"/>
    <property type="evidence" value="ECO:0007669"/>
    <property type="project" value="UniProtKB-EC"/>
</dbReference>
<feature type="domain" description="Fumarate lyase N-terminal" evidence="7">
    <location>
        <begin position="15"/>
        <end position="342"/>
    </location>
</feature>
<dbReference type="InterPro" id="IPR000362">
    <property type="entry name" value="Fumarate_lyase_fam"/>
</dbReference>
<feature type="active site" description="Proton donor/acceptor" evidence="6">
    <location>
        <position position="188"/>
    </location>
</feature>
<dbReference type="CDD" id="cd01362">
    <property type="entry name" value="Fumarase_classII"/>
    <property type="match status" value="1"/>
</dbReference>
<evidence type="ECO:0000256" key="5">
    <source>
        <dbReference type="ARBA" id="ARBA00023239"/>
    </source>
</evidence>
<dbReference type="Gene3D" id="1.10.275.10">
    <property type="entry name" value="Fumarase/aspartase (N-terminal domain)"/>
    <property type="match status" value="1"/>
</dbReference>
<keyword evidence="3 6" id="KW-0963">Cytoplasm</keyword>
<feature type="binding site" evidence="6">
    <location>
        <begin position="139"/>
        <end position="141"/>
    </location>
    <ligand>
        <name>substrate</name>
    </ligand>
</feature>
<dbReference type="Proteomes" id="UP000471026">
    <property type="component" value="Unassembled WGS sequence"/>
</dbReference>
<dbReference type="EMBL" id="WMHZ01000004">
    <property type="protein sequence ID" value="NDO77353.1"/>
    <property type="molecule type" value="Genomic_DNA"/>
</dbReference>
<evidence type="ECO:0000256" key="1">
    <source>
        <dbReference type="ARBA" id="ARBA00001494"/>
    </source>
</evidence>
<dbReference type="AlphaFoldDB" id="A0A6N9QWI0"/>
<comment type="subcellular location">
    <subcellularLocation>
        <location evidence="6">Cytoplasm</location>
    </subcellularLocation>
</comment>
<dbReference type="FunFam" id="1.20.200.10:FF:000001">
    <property type="entry name" value="Fumarate hydratase, mitochondrial"/>
    <property type="match status" value="1"/>
</dbReference>
<dbReference type="InterPro" id="IPR022761">
    <property type="entry name" value="Fumarate_lyase_N"/>
</dbReference>
<dbReference type="InterPro" id="IPR024083">
    <property type="entry name" value="Fumarase/histidase_N"/>
</dbReference>
<gene>
    <name evidence="6" type="primary">fumC</name>
    <name evidence="9" type="ORF">GKZ75_03660</name>
</gene>
<dbReference type="PRINTS" id="PR00149">
    <property type="entry name" value="FUMRATELYASE"/>
</dbReference>
<evidence type="ECO:0000256" key="6">
    <source>
        <dbReference type="HAMAP-Rule" id="MF_00743"/>
    </source>
</evidence>
<dbReference type="UniPathway" id="UPA00223">
    <property type="reaction ID" value="UER01007"/>
</dbReference>
<dbReference type="EC" id="4.2.1.2" evidence="6"/>
<comment type="catalytic activity">
    <reaction evidence="1">
        <text>L-aspartate = fumarate + NH4(+)</text>
        <dbReference type="Rhea" id="RHEA:16601"/>
        <dbReference type="ChEBI" id="CHEBI:28938"/>
        <dbReference type="ChEBI" id="CHEBI:29806"/>
        <dbReference type="ChEBI" id="CHEBI:29991"/>
        <dbReference type="EC" id="4.3.1.1"/>
    </reaction>
</comment>
<sequence length="468" mass="50107">MAENTEYRIEHDTMGEVRVPKNALYRAQTQRAVENFPISGTTLEREHIKALAQVKKAAATANEELGVLDAQRAQAIRDAADAVASGQYDEHFPIDVFQTGSGTSSNMNTNEVLATLATRSLESEGMEVHPNDHVNASQSSNDVFPTSVHVAVTNALINDLKPAMDVLAISLEKKASEFKDVVKSGRTHLMDATPVTLGQEFGGWAAQVRYGIERIDASLPRVAEVPLGGTAVGTGINTPDGFSARVIELLSEETGLPLTEARNHFEAQANRDGLVEASGQLRNIAYSYMKIMNDIRWMGSGPNTGLGELHIPDLQPGSSIMPGKVNPVICEATIQVAAQVIGNDTTVALSSTNGAFELNVGIPVMAANLLESIRLLANSSRVAAEKMVDGLQANEDRCRFLAEASPSIVTPLNKAIGYEAAAKIAKHAVANKVTVREATIELGYVDGEKLTEEQLDKALDVTTMTGKH</sequence>
<dbReference type="HAMAP" id="MF_00743">
    <property type="entry name" value="FumaraseC"/>
    <property type="match status" value="1"/>
</dbReference>
<dbReference type="InterPro" id="IPR020557">
    <property type="entry name" value="Fumarate_lyase_CS"/>
</dbReference>
<keyword evidence="4 6" id="KW-0816">Tricarboxylic acid cycle</keyword>
<dbReference type="Gene3D" id="1.20.200.10">
    <property type="entry name" value="Fumarase/aspartase (Central domain)"/>
    <property type="match status" value="1"/>
</dbReference>
<feature type="binding site" evidence="6">
    <location>
        <position position="319"/>
    </location>
    <ligand>
        <name>substrate</name>
    </ligand>
</feature>
<evidence type="ECO:0000313" key="10">
    <source>
        <dbReference type="Proteomes" id="UP000471026"/>
    </source>
</evidence>
<reference evidence="9 10" key="1">
    <citation type="submission" date="2019-11" db="EMBL/GenBank/DDBJ databases">
        <title>Draft genome sequence of Kocuria indica DP-K7, a methyl red degrading Actinobacterium.</title>
        <authorList>
            <person name="Kumaran S."/>
            <person name="Tischler D."/>
            <person name="Ngo A.C.R."/>
            <person name="Schultes F."/>
        </authorList>
    </citation>
    <scope>NUCLEOTIDE SEQUENCE [LARGE SCALE GENOMIC DNA]</scope>
    <source>
        <strain evidence="9 10">DP-K7</strain>
    </source>
</reference>
<comment type="catalytic activity">
    <reaction evidence="6">
        <text>(S)-malate = fumarate + H2O</text>
        <dbReference type="Rhea" id="RHEA:12460"/>
        <dbReference type="ChEBI" id="CHEBI:15377"/>
        <dbReference type="ChEBI" id="CHEBI:15589"/>
        <dbReference type="ChEBI" id="CHEBI:29806"/>
        <dbReference type="EC" id="4.2.1.2"/>
    </reaction>
</comment>
<dbReference type="FunFam" id="1.10.275.10:FF:000001">
    <property type="entry name" value="Fumarate hydratase, mitochondrial"/>
    <property type="match status" value="1"/>
</dbReference>
<evidence type="ECO:0000313" key="9">
    <source>
        <dbReference type="EMBL" id="NDO77353.1"/>
    </source>
</evidence>
<dbReference type="InterPro" id="IPR018951">
    <property type="entry name" value="Fumarase_C_C"/>
</dbReference>
<dbReference type="RefSeq" id="WP_162228844.1">
    <property type="nucleotide sequence ID" value="NZ_WMHZ01000004.1"/>
</dbReference>
<protein>
    <recommendedName>
        <fullName evidence="6">Fumarate hydratase class II</fullName>
        <shortName evidence="6">Fumarase C</shortName>
        <ecNumber evidence="6">4.2.1.2</ecNumber>
    </recommendedName>
    <alternativeName>
        <fullName evidence="6">Aerobic fumarase</fullName>
    </alternativeName>
    <alternativeName>
        <fullName evidence="6">Iron-independent fumarase</fullName>
    </alternativeName>
</protein>
<name>A0A6N9QWI0_9MICC</name>
<comment type="pathway">
    <text evidence="6">Carbohydrate metabolism; tricarboxylic acid cycle; (S)-malate from fumarate: step 1/1.</text>
</comment>
<evidence type="ECO:0000259" key="8">
    <source>
        <dbReference type="Pfam" id="PF10415"/>
    </source>
</evidence>
<organism evidence="9 10">
    <name type="scientific">Kocuria marina subsp. indica</name>
    <dbReference type="NCBI Taxonomy" id="1049583"/>
    <lineage>
        <taxon>Bacteria</taxon>
        <taxon>Bacillati</taxon>
        <taxon>Actinomycetota</taxon>
        <taxon>Actinomycetes</taxon>
        <taxon>Micrococcales</taxon>
        <taxon>Micrococcaceae</taxon>
        <taxon>Kocuria</taxon>
    </lineage>
</organism>
<feature type="binding site" evidence="6">
    <location>
        <begin position="101"/>
        <end position="103"/>
    </location>
    <ligand>
        <name>substrate</name>
    </ligand>
</feature>
<dbReference type="SUPFAM" id="SSF48557">
    <property type="entry name" value="L-aspartase-like"/>
    <property type="match status" value="1"/>
</dbReference>
<dbReference type="Gene3D" id="1.10.40.30">
    <property type="entry name" value="Fumarase/aspartase (C-terminal domain)"/>
    <property type="match status" value="1"/>
</dbReference>
<accession>A0A6N9QWI0</accession>
<dbReference type="NCBIfam" id="NF008909">
    <property type="entry name" value="PRK12273.1"/>
    <property type="match status" value="1"/>
</dbReference>
<dbReference type="InterPro" id="IPR005677">
    <property type="entry name" value="Fum_hydII"/>
</dbReference>
<evidence type="ECO:0000256" key="4">
    <source>
        <dbReference type="ARBA" id="ARBA00022532"/>
    </source>
</evidence>
<dbReference type="GO" id="GO:0005737">
    <property type="term" value="C:cytoplasm"/>
    <property type="evidence" value="ECO:0007669"/>
    <property type="project" value="UniProtKB-SubCell"/>
</dbReference>
<keyword evidence="5 6" id="KW-0456">Lyase</keyword>
<dbReference type="Pfam" id="PF10415">
    <property type="entry name" value="FumaraseC_C"/>
    <property type="match status" value="1"/>
</dbReference>
<dbReference type="GO" id="GO:0004333">
    <property type="term" value="F:fumarate hydratase activity"/>
    <property type="evidence" value="ECO:0007669"/>
    <property type="project" value="UniProtKB-UniRule"/>
</dbReference>
<dbReference type="PROSITE" id="PS00163">
    <property type="entry name" value="FUMARATE_LYASES"/>
    <property type="match status" value="1"/>
</dbReference>
<evidence type="ECO:0000259" key="7">
    <source>
        <dbReference type="Pfam" id="PF00206"/>
    </source>
</evidence>
<evidence type="ECO:0000256" key="3">
    <source>
        <dbReference type="ARBA" id="ARBA00022490"/>
    </source>
</evidence>
<feature type="active site" evidence="6">
    <location>
        <position position="318"/>
    </location>
</feature>
<comment type="subunit">
    <text evidence="6">Homotetramer.</text>
</comment>
<feature type="domain" description="Fumarase C C-terminal" evidence="8">
    <location>
        <begin position="408"/>
        <end position="466"/>
    </location>
</feature>
<feature type="site" description="Important for catalytic activity" evidence="6">
    <location>
        <position position="331"/>
    </location>
</feature>
<dbReference type="FunFam" id="1.10.40.30:FF:000002">
    <property type="entry name" value="Fumarate hydratase class II"/>
    <property type="match status" value="1"/>
</dbReference>
<dbReference type="PRINTS" id="PR00145">
    <property type="entry name" value="ARGSUCLYASE"/>
</dbReference>
<feature type="binding site" evidence="6">
    <location>
        <position position="187"/>
    </location>
    <ligand>
        <name>substrate</name>
    </ligand>
</feature>